<evidence type="ECO:0000256" key="1">
    <source>
        <dbReference type="SAM" id="Phobius"/>
    </source>
</evidence>
<dbReference type="EMBL" id="AYZH01000002">
    <property type="protein sequence ID" value="KRN03169.1"/>
    <property type="molecule type" value="Genomic_DNA"/>
</dbReference>
<keyword evidence="1" id="KW-0472">Membrane</keyword>
<dbReference type="PATRIC" id="fig|1423803.3.peg.924"/>
<name>A0A0R2DGG8_9LACO</name>
<comment type="caution">
    <text evidence="2">The sequence shown here is derived from an EMBL/GenBank/DDBJ whole genome shotgun (WGS) entry which is preliminary data.</text>
</comment>
<dbReference type="AlphaFoldDB" id="A0A0R2DGG8"/>
<dbReference type="RefSeq" id="WP_061777017.1">
    <property type="nucleotide sequence ID" value="NZ_AYZH01000002.1"/>
</dbReference>
<dbReference type="InterPro" id="IPR008407">
    <property type="entry name" value="Brnchd-chn_aa_trnsp_AzlD"/>
</dbReference>
<organism evidence="2 3">
    <name type="scientific">Levilactobacillus senmaizukei DSM 21775 = NBRC 103853</name>
    <dbReference type="NCBI Taxonomy" id="1423803"/>
    <lineage>
        <taxon>Bacteria</taxon>
        <taxon>Bacillati</taxon>
        <taxon>Bacillota</taxon>
        <taxon>Bacilli</taxon>
        <taxon>Lactobacillales</taxon>
        <taxon>Lactobacillaceae</taxon>
        <taxon>Levilactobacillus</taxon>
    </lineage>
</organism>
<dbReference type="Proteomes" id="UP000051589">
    <property type="component" value="Unassembled WGS sequence"/>
</dbReference>
<reference evidence="2 3" key="1">
    <citation type="journal article" date="2015" name="Genome Announc.">
        <title>Expanding the biotechnology potential of lactobacilli through comparative genomics of 213 strains and associated genera.</title>
        <authorList>
            <person name="Sun Z."/>
            <person name="Harris H.M."/>
            <person name="McCann A."/>
            <person name="Guo C."/>
            <person name="Argimon S."/>
            <person name="Zhang W."/>
            <person name="Yang X."/>
            <person name="Jeffery I.B."/>
            <person name="Cooney J.C."/>
            <person name="Kagawa T.F."/>
            <person name="Liu W."/>
            <person name="Song Y."/>
            <person name="Salvetti E."/>
            <person name="Wrobel A."/>
            <person name="Rasinkangas P."/>
            <person name="Parkhill J."/>
            <person name="Rea M.C."/>
            <person name="O'Sullivan O."/>
            <person name="Ritari J."/>
            <person name="Douillard F.P."/>
            <person name="Paul Ross R."/>
            <person name="Yang R."/>
            <person name="Briner A.E."/>
            <person name="Felis G.E."/>
            <person name="de Vos W.M."/>
            <person name="Barrangou R."/>
            <person name="Klaenhammer T.R."/>
            <person name="Caufield P.W."/>
            <person name="Cui Y."/>
            <person name="Zhang H."/>
            <person name="O'Toole P.W."/>
        </authorList>
    </citation>
    <scope>NUCLEOTIDE SEQUENCE [LARGE SCALE GENOMIC DNA]</scope>
    <source>
        <strain evidence="2 3">DSM 21775</strain>
    </source>
</reference>
<evidence type="ECO:0000313" key="2">
    <source>
        <dbReference type="EMBL" id="KRN03169.1"/>
    </source>
</evidence>
<dbReference type="OrthoDB" id="7870017at2"/>
<dbReference type="STRING" id="1423803.FD13_GL000924"/>
<keyword evidence="1" id="KW-1133">Transmembrane helix</keyword>
<keyword evidence="3" id="KW-1185">Reference proteome</keyword>
<feature type="transmembrane region" description="Helical" evidence="1">
    <location>
        <begin position="41"/>
        <end position="60"/>
    </location>
</feature>
<evidence type="ECO:0000313" key="3">
    <source>
        <dbReference type="Proteomes" id="UP000051589"/>
    </source>
</evidence>
<proteinExistence type="predicted"/>
<keyword evidence="1" id="KW-0812">Transmembrane</keyword>
<feature type="transmembrane region" description="Helical" evidence="1">
    <location>
        <begin position="90"/>
        <end position="108"/>
    </location>
</feature>
<protein>
    <recommendedName>
        <fullName evidence="4">Branched-chain amino acid transport</fullName>
    </recommendedName>
</protein>
<accession>A0A0R2DGG8</accession>
<feature type="transmembrane region" description="Helical" evidence="1">
    <location>
        <begin position="6"/>
        <end position="29"/>
    </location>
</feature>
<sequence length="111" mass="11869">MAITLTELWAILGCGAVTLLSRALPFAFVKQMRMPGWLLDFLTFVPITIMTALACESLFVGHTGHLATLNVTNCLAAIPATIAGILTKSLLMVVVVGIMAMAVIRYFTLGN</sequence>
<gene>
    <name evidence="2" type="ORF">FD13_GL000924</name>
</gene>
<dbReference type="Pfam" id="PF05437">
    <property type="entry name" value="AzlD"/>
    <property type="match status" value="1"/>
</dbReference>
<evidence type="ECO:0008006" key="4">
    <source>
        <dbReference type="Google" id="ProtNLM"/>
    </source>
</evidence>